<protein>
    <recommendedName>
        <fullName evidence="2">DH domain-containing protein</fullName>
    </recommendedName>
</protein>
<sequence>MINVAKSAVIFQIILAAKQLQKSLQSVSFNSDDELDIGAVFLAESDSLCDAYKTYCAHHTTVVEPLLSQVTLIFIVITPMFMVRTLMFMLDIGAVFLAESDSLCDAYKTYCAHHTTVVEPLLSQYGQHGVKRKYMEQVLKELQQHKIQLLDMRSVLIKPVQRILKYPLFLDRLLSYTPPGEPQHDHLTAATQRMADVANAVNTHTRRMDIVRKYGSQGSSGAPEAAVAGGGRMGRLSLHSIAKKSARVTSRLSASLGLSTLPEDVHMTTVIAEYRAVLTDVATLQQQAHKLQQLLSLRHKSELALTEGLAECLLAGEGLPRHYQDVLDHERTMNEMVQVPLQTVLSLTNTTERLLVKREHKLLDYDRAQHKMDRNRDPGRTRVNVADGEAAAEGQRKAACEKLLQLKFIADGHFSFRATSVNPPAAADTRNMLQQVCCIMLTNGYFAAAAADTRNMPQQH</sequence>
<dbReference type="SUPFAM" id="SSF48065">
    <property type="entry name" value="DBL homology domain (DH-domain)"/>
    <property type="match status" value="1"/>
</dbReference>
<dbReference type="Gene3D" id="1.20.900.10">
    <property type="entry name" value="Dbl homology (DH) domain"/>
    <property type="match status" value="1"/>
</dbReference>
<dbReference type="InterPro" id="IPR051492">
    <property type="entry name" value="Dynamin-Rho_GEF"/>
</dbReference>
<dbReference type="PANTHER" id="PTHR22834">
    <property type="entry name" value="NUCLEAR FUSION PROTEIN FUS2"/>
    <property type="match status" value="1"/>
</dbReference>
<keyword evidence="1" id="KW-0472">Membrane</keyword>
<dbReference type="AlphaFoldDB" id="A0A6A0H8L9"/>
<dbReference type="SMART" id="SM00325">
    <property type="entry name" value="RhoGEF"/>
    <property type="match status" value="1"/>
</dbReference>
<dbReference type="Gene3D" id="1.20.1270.60">
    <property type="entry name" value="Arfaptin homology (AH) domain/BAR domain"/>
    <property type="match status" value="1"/>
</dbReference>
<dbReference type="InterPro" id="IPR035899">
    <property type="entry name" value="DBL_dom_sf"/>
</dbReference>
<comment type="caution">
    <text evidence="3">The sequence shown here is derived from an EMBL/GenBank/DDBJ whole genome shotgun (WGS) entry which is preliminary data.</text>
</comment>
<reference evidence="3" key="1">
    <citation type="submission" date="2014-08" db="EMBL/GenBank/DDBJ databases">
        <authorList>
            <person name="Murali S."/>
            <person name="Richards S."/>
            <person name="Bandaranaike D."/>
            <person name="Bellair M."/>
            <person name="Blankenburg K."/>
            <person name="Chao H."/>
            <person name="Dinh H."/>
            <person name="Doddapaneni H."/>
            <person name="Dugan-Rocha S."/>
            <person name="Elkadiri S."/>
            <person name="Gnanaolivu R."/>
            <person name="Hughes D."/>
            <person name="Lee S."/>
            <person name="Li M."/>
            <person name="Ming W."/>
            <person name="Munidasa M."/>
            <person name="Muniz J."/>
            <person name="Nguyen L."/>
            <person name="Osuji N."/>
            <person name="Pu L.-L."/>
            <person name="Puazo M."/>
            <person name="Skinner E."/>
            <person name="Qu C."/>
            <person name="Quiroz J."/>
            <person name="Raj R."/>
            <person name="Weissenberger G."/>
            <person name="Xin Y."/>
            <person name="Zou X."/>
            <person name="Han Y."/>
            <person name="Worley K."/>
            <person name="Muzny D."/>
            <person name="Gibbs R."/>
        </authorList>
    </citation>
    <scope>NUCLEOTIDE SEQUENCE</scope>
    <source>
        <strain evidence="3">HAZT.00-mixed</strain>
        <tissue evidence="3">Whole organism</tissue>
    </source>
</reference>
<dbReference type="InterPro" id="IPR027267">
    <property type="entry name" value="AH/BAR_dom_sf"/>
</dbReference>
<dbReference type="EMBL" id="JQDR03004352">
    <property type="protein sequence ID" value="KAA0202088.1"/>
    <property type="molecule type" value="Genomic_DNA"/>
</dbReference>
<dbReference type="InterPro" id="IPR000219">
    <property type="entry name" value="DH_dom"/>
</dbReference>
<keyword evidence="1" id="KW-1133">Transmembrane helix</keyword>
<dbReference type="Proteomes" id="UP000711488">
    <property type="component" value="Unassembled WGS sequence"/>
</dbReference>
<gene>
    <name evidence="3" type="ORF">HAZT_HAZT001809</name>
</gene>
<evidence type="ECO:0000313" key="3">
    <source>
        <dbReference type="EMBL" id="KAA0202088.1"/>
    </source>
</evidence>
<name>A0A6A0H8L9_HYAAZ</name>
<reference evidence="3" key="2">
    <citation type="journal article" date="2018" name="Environ. Sci. Technol.">
        <title>The Toxicogenome of Hyalella azteca: A Model for Sediment Ecotoxicology and Evolutionary Toxicology.</title>
        <authorList>
            <person name="Poynton H.C."/>
            <person name="Hasenbein S."/>
            <person name="Benoit J.B."/>
            <person name="Sepulveda M.S."/>
            <person name="Poelchau M.F."/>
            <person name="Hughes D.S.T."/>
            <person name="Murali S.C."/>
            <person name="Chen S."/>
            <person name="Glastad K.M."/>
            <person name="Goodisman M.A.D."/>
            <person name="Werren J.H."/>
            <person name="Vineis J.H."/>
            <person name="Bowen J.L."/>
            <person name="Friedrich M."/>
            <person name="Jones J."/>
            <person name="Robertson H.M."/>
            <person name="Feyereisen R."/>
            <person name="Mechler-Hickson A."/>
            <person name="Mathers N."/>
            <person name="Lee C.E."/>
            <person name="Colbourne J.K."/>
            <person name="Biales A."/>
            <person name="Johnston J.S."/>
            <person name="Wellborn G.A."/>
            <person name="Rosendale A.J."/>
            <person name="Cridge A.G."/>
            <person name="Munoz-Torres M.C."/>
            <person name="Bain P.A."/>
            <person name="Manny A.R."/>
            <person name="Major K.M."/>
            <person name="Lambert F.N."/>
            <person name="Vulpe C.D."/>
            <person name="Tuck P."/>
            <person name="Blalock B.J."/>
            <person name="Lin Y.Y."/>
            <person name="Smith M.E."/>
            <person name="Ochoa-Acuna H."/>
            <person name="Chen M.M."/>
            <person name="Childers C.P."/>
            <person name="Qu J."/>
            <person name="Dugan S."/>
            <person name="Lee S.L."/>
            <person name="Chao H."/>
            <person name="Dinh H."/>
            <person name="Han Y."/>
            <person name="Doddapaneni H."/>
            <person name="Worley K.C."/>
            <person name="Muzny D.M."/>
            <person name="Gibbs R.A."/>
            <person name="Richards S."/>
        </authorList>
    </citation>
    <scope>NUCLEOTIDE SEQUENCE</scope>
    <source>
        <strain evidence="3">HAZT.00-mixed</strain>
        <tissue evidence="3">Whole organism</tissue>
    </source>
</reference>
<dbReference type="PANTHER" id="PTHR22834:SF20">
    <property type="entry name" value="SH3 DOMAIN-CONTAINING PROTEIN"/>
    <property type="match status" value="1"/>
</dbReference>
<accession>A0A6A0H8L9</accession>
<dbReference type="GO" id="GO:0005737">
    <property type="term" value="C:cytoplasm"/>
    <property type="evidence" value="ECO:0007669"/>
    <property type="project" value="TreeGrafter"/>
</dbReference>
<keyword evidence="1" id="KW-0812">Transmembrane</keyword>
<dbReference type="GO" id="GO:0005085">
    <property type="term" value="F:guanyl-nucleotide exchange factor activity"/>
    <property type="evidence" value="ECO:0007669"/>
    <property type="project" value="InterPro"/>
</dbReference>
<organism evidence="3">
    <name type="scientific">Hyalella azteca</name>
    <name type="common">Amphipod</name>
    <dbReference type="NCBI Taxonomy" id="294128"/>
    <lineage>
        <taxon>Eukaryota</taxon>
        <taxon>Metazoa</taxon>
        <taxon>Ecdysozoa</taxon>
        <taxon>Arthropoda</taxon>
        <taxon>Crustacea</taxon>
        <taxon>Multicrustacea</taxon>
        <taxon>Malacostraca</taxon>
        <taxon>Eumalacostraca</taxon>
        <taxon>Peracarida</taxon>
        <taxon>Amphipoda</taxon>
        <taxon>Senticaudata</taxon>
        <taxon>Talitrida</taxon>
        <taxon>Talitroidea</taxon>
        <taxon>Hyalellidae</taxon>
        <taxon>Hyalella</taxon>
    </lineage>
</organism>
<proteinExistence type="predicted"/>
<feature type="transmembrane region" description="Helical" evidence="1">
    <location>
        <begin position="72"/>
        <end position="98"/>
    </location>
</feature>
<dbReference type="Pfam" id="PF00621">
    <property type="entry name" value="RhoGEF"/>
    <property type="match status" value="1"/>
</dbReference>
<dbReference type="PROSITE" id="PS50010">
    <property type="entry name" value="DH_2"/>
    <property type="match status" value="1"/>
</dbReference>
<dbReference type="SUPFAM" id="SSF103657">
    <property type="entry name" value="BAR/IMD domain-like"/>
    <property type="match status" value="1"/>
</dbReference>
<feature type="domain" description="DH" evidence="2">
    <location>
        <begin position="5"/>
        <end position="204"/>
    </location>
</feature>
<evidence type="ECO:0000259" key="2">
    <source>
        <dbReference type="PROSITE" id="PS50010"/>
    </source>
</evidence>
<reference evidence="3" key="3">
    <citation type="submission" date="2019-06" db="EMBL/GenBank/DDBJ databases">
        <authorList>
            <person name="Poynton C."/>
            <person name="Hasenbein S."/>
            <person name="Benoit J.B."/>
            <person name="Sepulveda M.S."/>
            <person name="Poelchau M.F."/>
            <person name="Murali S.C."/>
            <person name="Chen S."/>
            <person name="Glastad K.M."/>
            <person name="Werren J.H."/>
            <person name="Vineis J.H."/>
            <person name="Bowen J.L."/>
            <person name="Friedrich M."/>
            <person name="Jones J."/>
            <person name="Robertson H.M."/>
            <person name="Feyereisen R."/>
            <person name="Mechler-Hickson A."/>
            <person name="Mathers N."/>
            <person name="Lee C.E."/>
            <person name="Colbourne J.K."/>
            <person name="Biales A."/>
            <person name="Johnston J.S."/>
            <person name="Wellborn G.A."/>
            <person name="Rosendale A.J."/>
            <person name="Cridge A.G."/>
            <person name="Munoz-Torres M.C."/>
            <person name="Bain P.A."/>
            <person name="Manny A.R."/>
            <person name="Major K.M."/>
            <person name="Lambert F.N."/>
            <person name="Vulpe C.D."/>
            <person name="Tuck P."/>
            <person name="Blalock B.J."/>
            <person name="Lin Y.-Y."/>
            <person name="Smith M.E."/>
            <person name="Ochoa-Acuna H."/>
            <person name="Chen M.-J.M."/>
            <person name="Childers C.P."/>
            <person name="Qu J."/>
            <person name="Dugan S."/>
            <person name="Lee S.L."/>
            <person name="Chao H."/>
            <person name="Dinh H."/>
            <person name="Han Y."/>
            <person name="Doddapaneni H."/>
            <person name="Worley K.C."/>
            <person name="Muzny D.M."/>
            <person name="Gibbs R.A."/>
            <person name="Richards S."/>
        </authorList>
    </citation>
    <scope>NUCLEOTIDE SEQUENCE</scope>
    <source>
        <strain evidence="3">HAZT.00-mixed</strain>
        <tissue evidence="3">Whole organism</tissue>
    </source>
</reference>
<evidence type="ECO:0000256" key="1">
    <source>
        <dbReference type="SAM" id="Phobius"/>
    </source>
</evidence>